<dbReference type="SUPFAM" id="SSF50022">
    <property type="entry name" value="ISP domain"/>
    <property type="match status" value="1"/>
</dbReference>
<dbReference type="PROSITE" id="PS51296">
    <property type="entry name" value="RIESKE"/>
    <property type="match status" value="1"/>
</dbReference>
<protein>
    <submittedName>
        <fullName evidence="6">Rieske</fullName>
    </submittedName>
</protein>
<dbReference type="EMBL" id="NEGB01000005">
    <property type="protein sequence ID" value="OTG65117.1"/>
    <property type="molecule type" value="Genomic_DNA"/>
</dbReference>
<keyword evidence="1" id="KW-0001">2Fe-2S</keyword>
<gene>
    <name evidence="6" type="ORF">B9T28_10010</name>
</gene>
<dbReference type="Pfam" id="PF00355">
    <property type="entry name" value="Rieske"/>
    <property type="match status" value="1"/>
</dbReference>
<evidence type="ECO:0000259" key="5">
    <source>
        <dbReference type="PROSITE" id="PS51296"/>
    </source>
</evidence>
<evidence type="ECO:0000256" key="2">
    <source>
        <dbReference type="ARBA" id="ARBA00022723"/>
    </source>
</evidence>
<dbReference type="PANTHER" id="PTHR40261:SF1">
    <property type="entry name" value="RIESKE DOMAIN-CONTAINING PROTEIN"/>
    <property type="match status" value="1"/>
</dbReference>
<feature type="domain" description="Rieske" evidence="5">
    <location>
        <begin position="2"/>
        <end position="85"/>
    </location>
</feature>
<evidence type="ECO:0000256" key="4">
    <source>
        <dbReference type="ARBA" id="ARBA00023014"/>
    </source>
</evidence>
<keyword evidence="2" id="KW-0479">Metal-binding</keyword>
<keyword evidence="7" id="KW-1185">Reference proteome</keyword>
<dbReference type="InterPro" id="IPR036922">
    <property type="entry name" value="Rieske_2Fe-2S_sf"/>
</dbReference>
<dbReference type="PANTHER" id="PTHR40261">
    <property type="match status" value="1"/>
</dbReference>
<sequence length="110" mass="12453">MSKIAMTEEIPEREARAFDTDDGRTIFITQRDGAYYAYNNLCPHLQTELEFLENQFLDQDGEYIQCSTHGALFNVETGECISGPCLGENLEKINIKVHSDGGIYIEDSPR</sequence>
<keyword evidence="4" id="KW-0411">Iron-sulfur</keyword>
<dbReference type="InterPro" id="IPR017941">
    <property type="entry name" value="Rieske_2Fe-2S"/>
</dbReference>
<dbReference type="Proteomes" id="UP000242765">
    <property type="component" value="Unassembled WGS sequence"/>
</dbReference>
<evidence type="ECO:0000256" key="1">
    <source>
        <dbReference type="ARBA" id="ARBA00022714"/>
    </source>
</evidence>
<reference evidence="6 7" key="1">
    <citation type="submission" date="2017-04" db="EMBL/GenBank/DDBJ databases">
        <title>High diversity of culturable Acinetobacter species in natural soil and water ecosystems.</title>
        <authorList>
            <person name="Nemec A."/>
            <person name="Radolfova-Krizova L."/>
        </authorList>
    </citation>
    <scope>NUCLEOTIDE SEQUENCE [LARGE SCALE GENOMIC DNA]</scope>
    <source>
        <strain evidence="6 7">ANC 4999</strain>
    </source>
</reference>
<dbReference type="Gene3D" id="2.102.10.10">
    <property type="entry name" value="Rieske [2Fe-2S] iron-sulphur domain"/>
    <property type="match status" value="1"/>
</dbReference>
<dbReference type="STRING" id="1977882.B9T28_10010"/>
<organism evidence="6 7">
    <name type="scientific">Acinetobacter silvestris</name>
    <dbReference type="NCBI Taxonomy" id="1977882"/>
    <lineage>
        <taxon>Bacteria</taxon>
        <taxon>Pseudomonadati</taxon>
        <taxon>Pseudomonadota</taxon>
        <taxon>Gammaproteobacteria</taxon>
        <taxon>Moraxellales</taxon>
        <taxon>Moraxellaceae</taxon>
        <taxon>Acinetobacter</taxon>
    </lineage>
</organism>
<name>A0A1Y3CDJ1_9GAMM</name>
<evidence type="ECO:0000256" key="3">
    <source>
        <dbReference type="ARBA" id="ARBA00023004"/>
    </source>
</evidence>
<dbReference type="OrthoDB" id="9794779at2"/>
<dbReference type="GO" id="GO:0051537">
    <property type="term" value="F:2 iron, 2 sulfur cluster binding"/>
    <property type="evidence" value="ECO:0007669"/>
    <property type="project" value="UniProtKB-KW"/>
</dbReference>
<dbReference type="GO" id="GO:0046872">
    <property type="term" value="F:metal ion binding"/>
    <property type="evidence" value="ECO:0007669"/>
    <property type="project" value="UniProtKB-KW"/>
</dbReference>
<dbReference type="AlphaFoldDB" id="A0A1Y3CDJ1"/>
<comment type="caution">
    <text evidence="6">The sequence shown here is derived from an EMBL/GenBank/DDBJ whole genome shotgun (WGS) entry which is preliminary data.</text>
</comment>
<proteinExistence type="predicted"/>
<dbReference type="CDD" id="cd03467">
    <property type="entry name" value="Rieske"/>
    <property type="match status" value="1"/>
</dbReference>
<evidence type="ECO:0000313" key="7">
    <source>
        <dbReference type="Proteomes" id="UP000242765"/>
    </source>
</evidence>
<accession>A0A1Y3CDJ1</accession>
<evidence type="ECO:0000313" key="6">
    <source>
        <dbReference type="EMBL" id="OTG65117.1"/>
    </source>
</evidence>
<keyword evidence="3" id="KW-0408">Iron</keyword>